<dbReference type="InterPro" id="IPR051258">
    <property type="entry name" value="Diverse_Substrate_Transporter"/>
</dbReference>
<dbReference type="EMBL" id="DTMQ01000014">
    <property type="protein sequence ID" value="HGE98843.1"/>
    <property type="molecule type" value="Genomic_DNA"/>
</dbReference>
<evidence type="ECO:0000256" key="6">
    <source>
        <dbReference type="SAM" id="Phobius"/>
    </source>
</evidence>
<feature type="transmembrane region" description="Helical" evidence="6">
    <location>
        <begin position="101"/>
        <end position="119"/>
    </location>
</feature>
<name>A0A7C3UNS7_UNCW3</name>
<reference evidence="8" key="1">
    <citation type="journal article" date="2020" name="mSystems">
        <title>Genome- and Community-Level Interaction Insights into Carbon Utilization and Element Cycling Functions of Hydrothermarchaeota in Hydrothermal Sediment.</title>
        <authorList>
            <person name="Zhou Z."/>
            <person name="Liu Y."/>
            <person name="Xu W."/>
            <person name="Pan J."/>
            <person name="Luo Z.H."/>
            <person name="Li M."/>
        </authorList>
    </citation>
    <scope>NUCLEOTIDE SEQUENCE [LARGE SCALE GENOMIC DNA]</scope>
    <source>
        <strain evidence="8">SpSt-906</strain>
    </source>
</reference>
<evidence type="ECO:0000256" key="5">
    <source>
        <dbReference type="ARBA" id="ARBA00023136"/>
    </source>
</evidence>
<protein>
    <submittedName>
        <fullName evidence="8">DMT family transporter</fullName>
    </submittedName>
</protein>
<keyword evidence="4 6" id="KW-1133">Transmembrane helix</keyword>
<keyword evidence="5 6" id="KW-0472">Membrane</keyword>
<dbReference type="SUPFAM" id="SSF103481">
    <property type="entry name" value="Multidrug resistance efflux transporter EmrE"/>
    <property type="match status" value="2"/>
</dbReference>
<keyword evidence="3 6" id="KW-0812">Transmembrane</keyword>
<organism evidence="8">
    <name type="scientific">candidate division WOR-3 bacterium</name>
    <dbReference type="NCBI Taxonomy" id="2052148"/>
    <lineage>
        <taxon>Bacteria</taxon>
        <taxon>Bacteria division WOR-3</taxon>
    </lineage>
</organism>
<evidence type="ECO:0000313" key="8">
    <source>
        <dbReference type="EMBL" id="HGE98843.1"/>
    </source>
</evidence>
<dbReference type="PANTHER" id="PTHR42920:SF11">
    <property type="entry name" value="INNER MEMBRANE PROTEIN YTFF"/>
    <property type="match status" value="1"/>
</dbReference>
<feature type="domain" description="EamA" evidence="7">
    <location>
        <begin position="6"/>
        <end position="143"/>
    </location>
</feature>
<evidence type="ECO:0000256" key="2">
    <source>
        <dbReference type="ARBA" id="ARBA00022475"/>
    </source>
</evidence>
<evidence type="ECO:0000256" key="4">
    <source>
        <dbReference type="ARBA" id="ARBA00022989"/>
    </source>
</evidence>
<dbReference type="InterPro" id="IPR037185">
    <property type="entry name" value="EmrE-like"/>
</dbReference>
<feature type="transmembrane region" description="Helical" evidence="6">
    <location>
        <begin position="186"/>
        <end position="208"/>
    </location>
</feature>
<comment type="subcellular location">
    <subcellularLocation>
        <location evidence="1">Cell membrane</location>
        <topology evidence="1">Multi-pass membrane protein</topology>
    </subcellularLocation>
</comment>
<feature type="transmembrane region" description="Helical" evidence="6">
    <location>
        <begin position="155"/>
        <end position="174"/>
    </location>
</feature>
<evidence type="ECO:0000259" key="7">
    <source>
        <dbReference type="Pfam" id="PF00892"/>
    </source>
</evidence>
<keyword evidence="2" id="KW-1003">Cell membrane</keyword>
<feature type="transmembrane region" description="Helical" evidence="6">
    <location>
        <begin position="252"/>
        <end position="269"/>
    </location>
</feature>
<sequence>MKDQKKAYFYASLVVLLWSTVASAFKITLRYLDFYQLLLGATLVSFGFFLLASLFQKKAPLLKRLTKRDYLRSFGLGFLNPFIYYAVLFKAYSLLPAQAAQPLNQTWVIILSILSIFFLKQKVGLRSILALFVSFFGVLVISTEGRIRELKFSNPLGVSLALGSAIIWSLFWIYNLKDPREDLVKMCGNFFFGLLLIITFLLFFGKLGESLVRLMNTREGLIGAIYVGLFEMGITFLLWLKALQLSENTARISNLIYLIPFLSLIVIRLTVGERIFLSTITGLGFIILGIMLQRR</sequence>
<feature type="transmembrane region" description="Helical" evidence="6">
    <location>
        <begin position="34"/>
        <end position="55"/>
    </location>
</feature>
<accession>A0A7C3UNS7</accession>
<feature type="transmembrane region" description="Helical" evidence="6">
    <location>
        <begin position="275"/>
        <end position="292"/>
    </location>
</feature>
<comment type="caution">
    <text evidence="8">The sequence shown here is derived from an EMBL/GenBank/DDBJ whole genome shotgun (WGS) entry which is preliminary data.</text>
</comment>
<dbReference type="AlphaFoldDB" id="A0A7C3UNS7"/>
<dbReference type="Pfam" id="PF00892">
    <property type="entry name" value="EamA"/>
    <property type="match status" value="2"/>
</dbReference>
<dbReference type="InterPro" id="IPR000620">
    <property type="entry name" value="EamA_dom"/>
</dbReference>
<dbReference type="GO" id="GO:0005886">
    <property type="term" value="C:plasma membrane"/>
    <property type="evidence" value="ECO:0007669"/>
    <property type="project" value="UniProtKB-SubCell"/>
</dbReference>
<proteinExistence type="predicted"/>
<feature type="transmembrane region" description="Helical" evidence="6">
    <location>
        <begin position="220"/>
        <end position="240"/>
    </location>
</feature>
<feature type="transmembrane region" description="Helical" evidence="6">
    <location>
        <begin position="126"/>
        <end position="143"/>
    </location>
</feature>
<feature type="transmembrane region" description="Helical" evidence="6">
    <location>
        <begin position="76"/>
        <end position="95"/>
    </location>
</feature>
<evidence type="ECO:0000256" key="1">
    <source>
        <dbReference type="ARBA" id="ARBA00004651"/>
    </source>
</evidence>
<feature type="domain" description="EamA" evidence="7">
    <location>
        <begin position="156"/>
        <end position="292"/>
    </location>
</feature>
<gene>
    <name evidence="8" type="ORF">ENX07_02060</name>
</gene>
<dbReference type="PANTHER" id="PTHR42920">
    <property type="entry name" value="OS03G0707200 PROTEIN-RELATED"/>
    <property type="match status" value="1"/>
</dbReference>
<evidence type="ECO:0000256" key="3">
    <source>
        <dbReference type="ARBA" id="ARBA00022692"/>
    </source>
</evidence>